<dbReference type="Proteomes" id="UP000663852">
    <property type="component" value="Unassembled WGS sequence"/>
</dbReference>
<evidence type="ECO:0000256" key="2">
    <source>
        <dbReference type="ARBA" id="ARBA00022692"/>
    </source>
</evidence>
<dbReference type="InterPro" id="IPR017452">
    <property type="entry name" value="GPCR_Rhodpsn_7TM"/>
</dbReference>
<comment type="subcellular location">
    <subcellularLocation>
        <location evidence="1">Membrane</location>
    </subcellularLocation>
</comment>
<keyword evidence="2 5" id="KW-0812">Transmembrane</keyword>
<dbReference type="GO" id="GO:0016020">
    <property type="term" value="C:membrane"/>
    <property type="evidence" value="ECO:0007669"/>
    <property type="project" value="UniProtKB-SubCell"/>
</dbReference>
<comment type="caution">
    <text evidence="7">The sequence shown here is derived from an EMBL/GenBank/DDBJ whole genome shotgun (WGS) entry which is preliminary data.</text>
</comment>
<keyword evidence="4 5" id="KW-0472">Membrane</keyword>
<dbReference type="PROSITE" id="PS50262">
    <property type="entry name" value="G_PROTEIN_RECEP_F1_2"/>
    <property type="match status" value="1"/>
</dbReference>
<feature type="transmembrane region" description="Helical" evidence="5">
    <location>
        <begin position="91"/>
        <end position="113"/>
    </location>
</feature>
<dbReference type="SUPFAM" id="SSF81321">
    <property type="entry name" value="Family A G protein-coupled receptor-like"/>
    <property type="match status" value="1"/>
</dbReference>
<evidence type="ECO:0000313" key="10">
    <source>
        <dbReference type="Proteomes" id="UP000663852"/>
    </source>
</evidence>
<dbReference type="OrthoDB" id="10059885at2759"/>
<dbReference type="Gene3D" id="1.20.1070.10">
    <property type="entry name" value="Rhodopsin 7-helix transmembrane proteins"/>
    <property type="match status" value="1"/>
</dbReference>
<evidence type="ECO:0000256" key="1">
    <source>
        <dbReference type="ARBA" id="ARBA00004370"/>
    </source>
</evidence>
<evidence type="ECO:0000313" key="9">
    <source>
        <dbReference type="Proteomes" id="UP000663828"/>
    </source>
</evidence>
<dbReference type="EMBL" id="CAJNOJ010000154">
    <property type="protein sequence ID" value="CAF1211049.1"/>
    <property type="molecule type" value="Genomic_DNA"/>
</dbReference>
<evidence type="ECO:0000256" key="5">
    <source>
        <dbReference type="SAM" id="Phobius"/>
    </source>
</evidence>
<evidence type="ECO:0000313" key="7">
    <source>
        <dbReference type="EMBL" id="CAF1211049.1"/>
    </source>
</evidence>
<feature type="domain" description="G-protein coupled receptors family 1 profile" evidence="6">
    <location>
        <begin position="1"/>
        <end position="111"/>
    </location>
</feature>
<proteinExistence type="predicted"/>
<feature type="transmembrane region" description="Helical" evidence="5">
    <location>
        <begin position="6"/>
        <end position="27"/>
    </location>
</feature>
<evidence type="ECO:0000256" key="4">
    <source>
        <dbReference type="ARBA" id="ARBA00023136"/>
    </source>
</evidence>
<accession>A0A814X4N8</accession>
<evidence type="ECO:0000259" key="6">
    <source>
        <dbReference type="PROSITE" id="PS50262"/>
    </source>
</evidence>
<dbReference type="AlphaFoldDB" id="A0A814X4N8"/>
<reference evidence="7" key="1">
    <citation type="submission" date="2021-02" db="EMBL/GenBank/DDBJ databases">
        <authorList>
            <person name="Nowell W R."/>
        </authorList>
    </citation>
    <scope>NUCLEOTIDE SEQUENCE</scope>
</reference>
<dbReference type="CDD" id="cd00637">
    <property type="entry name" value="7tm_classA_rhodopsin-like"/>
    <property type="match status" value="1"/>
</dbReference>
<dbReference type="Proteomes" id="UP000663828">
    <property type="component" value="Unassembled WGS sequence"/>
</dbReference>
<evidence type="ECO:0000256" key="3">
    <source>
        <dbReference type="ARBA" id="ARBA00022989"/>
    </source>
</evidence>
<dbReference type="EMBL" id="CAJNOR010002579">
    <property type="protein sequence ID" value="CAF1314014.1"/>
    <property type="molecule type" value="Genomic_DNA"/>
</dbReference>
<organism evidence="7 10">
    <name type="scientific">Adineta ricciae</name>
    <name type="common">Rotifer</name>
    <dbReference type="NCBI Taxonomy" id="249248"/>
    <lineage>
        <taxon>Eukaryota</taxon>
        <taxon>Metazoa</taxon>
        <taxon>Spiralia</taxon>
        <taxon>Gnathifera</taxon>
        <taxon>Rotifera</taxon>
        <taxon>Eurotatoria</taxon>
        <taxon>Bdelloidea</taxon>
        <taxon>Adinetida</taxon>
        <taxon>Adinetidae</taxon>
        <taxon>Adineta</taxon>
    </lineage>
</organism>
<protein>
    <recommendedName>
        <fullName evidence="6">G-protein coupled receptors family 1 profile domain-containing protein</fullName>
    </recommendedName>
</protein>
<gene>
    <name evidence="7" type="ORF">EDS130_LOCUS25890</name>
    <name evidence="8" type="ORF">XAT740_LOCUS29541</name>
</gene>
<feature type="transmembrane region" description="Helical" evidence="5">
    <location>
        <begin position="57"/>
        <end position="79"/>
    </location>
</feature>
<sequence length="150" mass="17452">MYVLSQMITYYTLGPLLLIIFGILTIINTHRHARVRVVPHNSGSSGRRTKGQLARMLLLKVCCHLILTTPFGVIYFLNALDPSTRTSNITAIRYICVLWAELDCFVSFFLYILSRSLYREELRRLFKFIQPQNHIKITIRHQQVENKPTA</sequence>
<evidence type="ECO:0000313" key="8">
    <source>
        <dbReference type="EMBL" id="CAF1314014.1"/>
    </source>
</evidence>
<keyword evidence="9" id="KW-1185">Reference proteome</keyword>
<name>A0A814X4N8_ADIRI</name>
<keyword evidence="3 5" id="KW-1133">Transmembrane helix</keyword>